<gene>
    <name evidence="1" type="ORF">UFOVP602_21</name>
</gene>
<sequence>MRAQRVKPGRKAVKQKRSPLEVRFAREIALYAILKPTEEHQFCGDRKWRFDFAFVDLKIAVEIEGGIHNGGAHTRAKGFVEDCEKYNRAALEGWTVLRYAGSMLPGAAREVAEFVASKMRA</sequence>
<organism evidence="1">
    <name type="scientific">uncultured Caudovirales phage</name>
    <dbReference type="NCBI Taxonomy" id="2100421"/>
    <lineage>
        <taxon>Viruses</taxon>
        <taxon>Duplodnaviria</taxon>
        <taxon>Heunggongvirae</taxon>
        <taxon>Uroviricota</taxon>
        <taxon>Caudoviricetes</taxon>
        <taxon>Peduoviridae</taxon>
        <taxon>Maltschvirus</taxon>
        <taxon>Maltschvirus maltsch</taxon>
    </lineage>
</organism>
<name>A0A6J5N3Y2_9CAUD</name>
<accession>A0A6J5N3Y2</accession>
<evidence type="ECO:0000313" key="1">
    <source>
        <dbReference type="EMBL" id="CAB4152721.1"/>
    </source>
</evidence>
<dbReference type="EMBL" id="LR796591">
    <property type="protein sequence ID" value="CAB4152721.1"/>
    <property type="molecule type" value="Genomic_DNA"/>
</dbReference>
<evidence type="ECO:0008006" key="2">
    <source>
        <dbReference type="Google" id="ProtNLM"/>
    </source>
</evidence>
<reference evidence="1" key="1">
    <citation type="submission" date="2020-04" db="EMBL/GenBank/DDBJ databases">
        <authorList>
            <person name="Chiriac C."/>
            <person name="Salcher M."/>
            <person name="Ghai R."/>
            <person name="Kavagutti S V."/>
        </authorList>
    </citation>
    <scope>NUCLEOTIDE SEQUENCE</scope>
</reference>
<protein>
    <recommendedName>
        <fullName evidence="2">DUF559 domain-containing protein</fullName>
    </recommendedName>
</protein>
<proteinExistence type="predicted"/>
<dbReference type="Gene3D" id="3.40.960.10">
    <property type="entry name" value="VSR Endonuclease"/>
    <property type="match status" value="1"/>
</dbReference>